<evidence type="ECO:0000259" key="5">
    <source>
        <dbReference type="Pfam" id="PF07730"/>
    </source>
</evidence>
<reference evidence="7" key="1">
    <citation type="journal article" date="2019" name="Int. J. Syst. Evol. Microbiol.">
        <title>The Global Catalogue of Microorganisms (GCM) 10K type strain sequencing project: providing services to taxonomists for standard genome sequencing and annotation.</title>
        <authorList>
            <consortium name="The Broad Institute Genomics Platform"/>
            <consortium name="The Broad Institute Genome Sequencing Center for Infectious Disease"/>
            <person name="Wu L."/>
            <person name="Ma J."/>
        </authorList>
    </citation>
    <scope>NUCLEOTIDE SEQUENCE [LARGE SCALE GENOMIC DNA]</scope>
    <source>
        <strain evidence="7">IBRC-M 10906</strain>
    </source>
</reference>
<evidence type="ECO:0000256" key="4">
    <source>
        <dbReference type="SAM" id="Phobius"/>
    </source>
</evidence>
<feature type="transmembrane region" description="Helical" evidence="4">
    <location>
        <begin position="129"/>
        <end position="147"/>
    </location>
</feature>
<gene>
    <name evidence="6" type="ORF">ACFS2C_07760</name>
</gene>
<dbReference type="Gene3D" id="3.30.565.10">
    <property type="entry name" value="Histidine kinase-like ATPase, C-terminal domain"/>
    <property type="match status" value="1"/>
</dbReference>
<keyword evidence="4" id="KW-1133">Transmembrane helix</keyword>
<keyword evidence="2 6" id="KW-0418">Kinase</keyword>
<dbReference type="Proteomes" id="UP001597478">
    <property type="component" value="Unassembled WGS sequence"/>
</dbReference>
<dbReference type="InterPro" id="IPR011712">
    <property type="entry name" value="Sig_transdc_His_kin_sub3_dim/P"/>
</dbReference>
<evidence type="ECO:0000313" key="7">
    <source>
        <dbReference type="Proteomes" id="UP001597478"/>
    </source>
</evidence>
<dbReference type="Pfam" id="PF07730">
    <property type="entry name" value="HisKA_3"/>
    <property type="match status" value="1"/>
</dbReference>
<dbReference type="GO" id="GO:0016301">
    <property type="term" value="F:kinase activity"/>
    <property type="evidence" value="ECO:0007669"/>
    <property type="project" value="UniProtKB-KW"/>
</dbReference>
<evidence type="ECO:0000313" key="6">
    <source>
        <dbReference type="EMBL" id="MFD2799282.1"/>
    </source>
</evidence>
<keyword evidence="3" id="KW-0902">Two-component regulatory system</keyword>
<dbReference type="EMBL" id="JBHUOF010000007">
    <property type="protein sequence ID" value="MFD2799282.1"/>
    <property type="molecule type" value="Genomic_DNA"/>
</dbReference>
<evidence type="ECO:0000256" key="1">
    <source>
        <dbReference type="ARBA" id="ARBA00022679"/>
    </source>
</evidence>
<keyword evidence="4" id="KW-0812">Transmembrane</keyword>
<keyword evidence="4" id="KW-0472">Membrane</keyword>
<evidence type="ECO:0000256" key="3">
    <source>
        <dbReference type="ARBA" id="ARBA00023012"/>
    </source>
</evidence>
<dbReference type="RefSeq" id="WP_377385958.1">
    <property type="nucleotide sequence ID" value="NZ_JBHSAN010000006.1"/>
</dbReference>
<feature type="transmembrane region" description="Helical" evidence="4">
    <location>
        <begin position="159"/>
        <end position="180"/>
    </location>
</feature>
<sequence length="393" mass="42009">MREFPPDSRRMRRLRRYIWGSLAVSGLVLVPLLGPDLFSDRFGTGNQVLLTAIIACAIVQRTRFIGYAAQAVDFERRRPVEQILTTVVAVIAWAHAARYTPLAGAWALLPALVGGASVASAPPVYRSRLAGGLLLATVVTGALALSWRHAPGTSVPVALAVAAAVVVAVVGVDLVTIRFWDLVLELDQARSLAGELATARERLRFAADLHDIQGHSLQAIVLKGQLAERLVGTDDDAARRHAAELTELARSALADTRKLAHGYREVGLLTEIDNAVGLLRAAGIDVRVDGDPAAIAPPLQQPFGALVREGTTNVLRHSRALRCELAVTVADGHVCVRLGNDGVEHREPAGDGNGIRGLRERFAAIGGEVTAQRRTPDWFELTGKAKELGSGPR</sequence>
<keyword evidence="1" id="KW-0808">Transferase</keyword>
<proteinExistence type="predicted"/>
<name>A0ABW5W855_9PSEU</name>
<dbReference type="PANTHER" id="PTHR24421:SF63">
    <property type="entry name" value="SENSOR HISTIDINE KINASE DESK"/>
    <property type="match status" value="1"/>
</dbReference>
<organism evidence="6 7">
    <name type="scientific">Prauserella oleivorans</name>
    <dbReference type="NCBI Taxonomy" id="1478153"/>
    <lineage>
        <taxon>Bacteria</taxon>
        <taxon>Bacillati</taxon>
        <taxon>Actinomycetota</taxon>
        <taxon>Actinomycetes</taxon>
        <taxon>Pseudonocardiales</taxon>
        <taxon>Pseudonocardiaceae</taxon>
        <taxon>Prauserella</taxon>
    </lineage>
</organism>
<dbReference type="InterPro" id="IPR036890">
    <property type="entry name" value="HATPase_C_sf"/>
</dbReference>
<dbReference type="InterPro" id="IPR050482">
    <property type="entry name" value="Sensor_HK_TwoCompSys"/>
</dbReference>
<accession>A0ABW5W855</accession>
<comment type="caution">
    <text evidence="6">The sequence shown here is derived from an EMBL/GenBank/DDBJ whole genome shotgun (WGS) entry which is preliminary data.</text>
</comment>
<keyword evidence="7" id="KW-1185">Reference proteome</keyword>
<feature type="transmembrane region" description="Helical" evidence="4">
    <location>
        <begin position="17"/>
        <end position="35"/>
    </location>
</feature>
<feature type="transmembrane region" description="Helical" evidence="4">
    <location>
        <begin position="41"/>
        <end position="59"/>
    </location>
</feature>
<evidence type="ECO:0000256" key="2">
    <source>
        <dbReference type="ARBA" id="ARBA00022777"/>
    </source>
</evidence>
<protein>
    <submittedName>
        <fullName evidence="6">Sensor histidine kinase</fullName>
    </submittedName>
</protein>
<feature type="domain" description="Signal transduction histidine kinase subgroup 3 dimerisation and phosphoacceptor" evidence="5">
    <location>
        <begin position="201"/>
        <end position="267"/>
    </location>
</feature>
<dbReference type="PANTHER" id="PTHR24421">
    <property type="entry name" value="NITRATE/NITRITE SENSOR PROTEIN NARX-RELATED"/>
    <property type="match status" value="1"/>
</dbReference>
<dbReference type="CDD" id="cd16917">
    <property type="entry name" value="HATPase_UhpB-NarQ-NarX-like"/>
    <property type="match status" value="1"/>
</dbReference>
<dbReference type="Gene3D" id="1.20.5.1930">
    <property type="match status" value="1"/>
</dbReference>